<reference evidence="2" key="1">
    <citation type="submission" date="2021-05" db="EMBL/GenBank/DDBJ databases">
        <authorList>
            <person name="Alioto T."/>
            <person name="Alioto T."/>
            <person name="Gomez Garrido J."/>
        </authorList>
    </citation>
    <scope>NUCLEOTIDE SEQUENCE</scope>
</reference>
<dbReference type="AlphaFoldDB" id="A0A8D8E5W7"/>
<dbReference type="EMBL" id="HBUE01291847">
    <property type="protein sequence ID" value="CAG6574330.1"/>
    <property type="molecule type" value="Transcribed_RNA"/>
</dbReference>
<evidence type="ECO:0000313" key="2">
    <source>
        <dbReference type="EMBL" id="CAG6522697.1"/>
    </source>
</evidence>
<protein>
    <submittedName>
        <fullName evidence="2">(northern house mosquito) hypothetical protein</fullName>
    </submittedName>
</protein>
<feature type="compositionally biased region" description="Basic and acidic residues" evidence="1">
    <location>
        <begin position="96"/>
        <end position="112"/>
    </location>
</feature>
<organism evidence="2">
    <name type="scientific">Culex pipiens</name>
    <name type="common">House mosquito</name>
    <dbReference type="NCBI Taxonomy" id="7175"/>
    <lineage>
        <taxon>Eukaryota</taxon>
        <taxon>Metazoa</taxon>
        <taxon>Ecdysozoa</taxon>
        <taxon>Arthropoda</taxon>
        <taxon>Hexapoda</taxon>
        <taxon>Insecta</taxon>
        <taxon>Pterygota</taxon>
        <taxon>Neoptera</taxon>
        <taxon>Endopterygota</taxon>
        <taxon>Diptera</taxon>
        <taxon>Nematocera</taxon>
        <taxon>Culicoidea</taxon>
        <taxon>Culicidae</taxon>
        <taxon>Culicinae</taxon>
        <taxon>Culicini</taxon>
        <taxon>Culex</taxon>
        <taxon>Culex</taxon>
    </lineage>
</organism>
<feature type="compositionally biased region" description="Basic and acidic residues" evidence="1">
    <location>
        <begin position="35"/>
        <end position="48"/>
    </location>
</feature>
<dbReference type="EMBL" id="HBUE01186119">
    <property type="protein sequence ID" value="CAG6522699.1"/>
    <property type="molecule type" value="Transcribed_RNA"/>
</dbReference>
<dbReference type="EMBL" id="HBUE01291846">
    <property type="protein sequence ID" value="CAG6574328.1"/>
    <property type="molecule type" value="Transcribed_RNA"/>
</dbReference>
<name>A0A8D8E5W7_CULPI</name>
<accession>A0A8D8E5W7</accession>
<evidence type="ECO:0000256" key="1">
    <source>
        <dbReference type="SAM" id="MobiDB-lite"/>
    </source>
</evidence>
<feature type="region of interest" description="Disordered" evidence="1">
    <location>
        <begin position="33"/>
        <end position="55"/>
    </location>
</feature>
<feature type="region of interest" description="Disordered" evidence="1">
    <location>
        <begin position="96"/>
        <end position="123"/>
    </location>
</feature>
<proteinExistence type="predicted"/>
<dbReference type="EMBL" id="HBUE01186118">
    <property type="protein sequence ID" value="CAG6522697.1"/>
    <property type="molecule type" value="Transcribed_RNA"/>
</dbReference>
<sequence length="151" mass="17514">MLKISLAGRTYLAHRNQLKEAPKEDSRRKCVFTTRSERRGSKRGREQYGDADYEDGDDSFYGFAADSSIFADDSHAMDVDVDREVDLECERAEEISSDRRLSVDSQFDHDPVEGTSTRRLPDHLVPSFDNRVLRRSARSKRHKKDSNFVYY</sequence>